<evidence type="ECO:0000256" key="3">
    <source>
        <dbReference type="ARBA" id="ARBA00022679"/>
    </source>
</evidence>
<feature type="transmembrane region" description="Helical" evidence="8">
    <location>
        <begin position="514"/>
        <end position="534"/>
    </location>
</feature>
<proteinExistence type="predicted"/>
<protein>
    <submittedName>
        <fullName evidence="9">Phosphatidylglycerol lysyltransferase</fullName>
        <ecNumber evidence="9">2.3.2.3</ecNumber>
    </submittedName>
</protein>
<evidence type="ECO:0000313" key="10">
    <source>
        <dbReference type="Proteomes" id="UP000781958"/>
    </source>
</evidence>
<accession>A0ABS4SVN3</accession>
<comment type="subcellular location">
    <subcellularLocation>
        <location evidence="1">Cell membrane</location>
        <topology evidence="1">Multi-pass membrane protein</topology>
    </subcellularLocation>
</comment>
<reference evidence="9 10" key="1">
    <citation type="submission" date="2021-03" db="EMBL/GenBank/DDBJ databases">
        <title>Genomic Encyclopedia of Type Strains, Phase III (KMG-III): the genomes of soil and plant-associated and newly described type strains.</title>
        <authorList>
            <person name="Whitman W."/>
        </authorList>
    </citation>
    <scope>NUCLEOTIDE SEQUENCE [LARGE SCALE GENOMIC DNA]</scope>
    <source>
        <strain evidence="9 10">IMMIB AFH-6</strain>
    </source>
</reference>
<evidence type="ECO:0000313" key="9">
    <source>
        <dbReference type="EMBL" id="MBP2296123.1"/>
    </source>
</evidence>
<dbReference type="InterPro" id="IPR051211">
    <property type="entry name" value="PG_lysyltransferase"/>
</dbReference>
<dbReference type="EC" id="2.3.2.3" evidence="9"/>
<feature type="compositionally biased region" description="Basic and acidic residues" evidence="7">
    <location>
        <begin position="1"/>
        <end position="13"/>
    </location>
</feature>
<dbReference type="EMBL" id="JAGINP010000027">
    <property type="protein sequence ID" value="MBP2296123.1"/>
    <property type="molecule type" value="Genomic_DNA"/>
</dbReference>
<keyword evidence="5 8" id="KW-1133">Transmembrane helix</keyword>
<feature type="region of interest" description="Disordered" evidence="7">
    <location>
        <begin position="541"/>
        <end position="591"/>
    </location>
</feature>
<feature type="transmembrane region" description="Helical" evidence="8">
    <location>
        <begin position="33"/>
        <end position="54"/>
    </location>
</feature>
<evidence type="ECO:0000256" key="5">
    <source>
        <dbReference type="ARBA" id="ARBA00022989"/>
    </source>
</evidence>
<evidence type="ECO:0000256" key="8">
    <source>
        <dbReference type="SAM" id="Phobius"/>
    </source>
</evidence>
<dbReference type="PANTHER" id="PTHR34697:SF2">
    <property type="entry name" value="PHOSPHATIDYLGLYCEROL LYSYLTRANSFERASE"/>
    <property type="match status" value="1"/>
</dbReference>
<name>A0ABS4SVN3_9PROT</name>
<feature type="transmembrane region" description="Helical" evidence="8">
    <location>
        <begin position="349"/>
        <end position="370"/>
    </location>
</feature>
<evidence type="ECO:0000256" key="7">
    <source>
        <dbReference type="SAM" id="MobiDB-lite"/>
    </source>
</evidence>
<gene>
    <name evidence="9" type="ORF">J2851_005938</name>
</gene>
<dbReference type="PANTHER" id="PTHR34697">
    <property type="entry name" value="PHOSPHATIDYLGLYCEROL LYSYLTRANSFERASE"/>
    <property type="match status" value="1"/>
</dbReference>
<feature type="transmembrane region" description="Helical" evidence="8">
    <location>
        <begin position="188"/>
        <end position="208"/>
    </location>
</feature>
<evidence type="ECO:0000256" key="4">
    <source>
        <dbReference type="ARBA" id="ARBA00022692"/>
    </source>
</evidence>
<feature type="transmembrane region" description="Helical" evidence="8">
    <location>
        <begin position="416"/>
        <end position="435"/>
    </location>
</feature>
<dbReference type="RefSeq" id="WP_209770869.1">
    <property type="nucleotide sequence ID" value="NZ_JAGINP010000027.1"/>
</dbReference>
<feature type="transmembrane region" description="Helical" evidence="8">
    <location>
        <begin position="441"/>
        <end position="458"/>
    </location>
</feature>
<evidence type="ECO:0000256" key="6">
    <source>
        <dbReference type="ARBA" id="ARBA00023136"/>
    </source>
</evidence>
<keyword evidence="6 8" id="KW-0472">Membrane</keyword>
<organism evidence="9 10">
    <name type="scientific">Azospirillum rugosum</name>
    <dbReference type="NCBI Taxonomy" id="416170"/>
    <lineage>
        <taxon>Bacteria</taxon>
        <taxon>Pseudomonadati</taxon>
        <taxon>Pseudomonadota</taxon>
        <taxon>Alphaproteobacteria</taxon>
        <taxon>Rhodospirillales</taxon>
        <taxon>Azospirillaceae</taxon>
        <taxon>Azospirillum</taxon>
    </lineage>
</organism>
<keyword evidence="10" id="KW-1185">Reference proteome</keyword>
<feature type="transmembrane region" description="Helical" evidence="8">
    <location>
        <begin position="74"/>
        <end position="95"/>
    </location>
</feature>
<keyword evidence="4 8" id="KW-0812">Transmembrane</keyword>
<feature type="transmembrane region" description="Helical" evidence="8">
    <location>
        <begin position="261"/>
        <end position="289"/>
    </location>
</feature>
<dbReference type="Proteomes" id="UP000781958">
    <property type="component" value="Unassembled WGS sequence"/>
</dbReference>
<sequence>MVQNDHDRDRDPGAEPAVPEAGTTSRTAVLVRYGTGLLILALLAGALLILNRWLEHTSVEDIRQAIRRIDARQLLMAVSAAAVSYWLLTLYDLLALRHLRRAVPYRWVAFTAFTSYAFSHSLGFASIIGATVRYRLYAPRGLGAVEVAQVTLFVVTTFTLGLAAVMPVVMLVDPTALKALHVPPRGGVLLGLSALALLAAYAAAGLWLRRPLRIFGHAIAFPRPSIAVGQLLLGLCDLALASSVLYFCLPASDAVTYMDVVVAFGLALVAGIISHVPGGLGVFDAIVLVSLTPEMPGNDVMAGLLVFRLIYYLAPLILAGLMFGAMEAFQARHRISRVSRSLSAPVSPVVPLVLAACTFITGAFLLFSRATPEESLPAPFDVAALPLVEMSHFTGSVVGILLILLAHAIQRRLHAAWVLSLVLLAVGSVSSLLKGGDWQEAIVPGLIFLALLPARGEFHRRGNLLGNPLPSSWFVAIGVALGSAFWLGLFSYKHVAFNDELWWHFALHGDASRFLRASVAVGVIALCAAVVHLVRAATQARPGRNPAGDLPGGDGERHCEAHGGTPDGGSLVQRTASHAQRTGAGKFQLPH</sequence>
<feature type="transmembrane region" description="Helical" evidence="8">
    <location>
        <begin position="470"/>
        <end position="494"/>
    </location>
</feature>
<feature type="transmembrane region" description="Helical" evidence="8">
    <location>
        <begin position="390"/>
        <end position="409"/>
    </location>
</feature>
<dbReference type="Pfam" id="PF03706">
    <property type="entry name" value="LPG_synthase_TM"/>
    <property type="match status" value="1"/>
</dbReference>
<keyword evidence="2" id="KW-1003">Cell membrane</keyword>
<feature type="transmembrane region" description="Helical" evidence="8">
    <location>
        <begin position="107"/>
        <end position="130"/>
    </location>
</feature>
<feature type="transmembrane region" description="Helical" evidence="8">
    <location>
        <begin position="228"/>
        <end position="249"/>
    </location>
</feature>
<keyword evidence="3 9" id="KW-0808">Transferase</keyword>
<dbReference type="GO" id="GO:0050071">
    <property type="term" value="F:phosphatidylglycerol lysyltransferase activity"/>
    <property type="evidence" value="ECO:0007669"/>
    <property type="project" value="UniProtKB-EC"/>
</dbReference>
<feature type="transmembrane region" description="Helical" evidence="8">
    <location>
        <begin position="309"/>
        <end position="329"/>
    </location>
</feature>
<evidence type="ECO:0000256" key="1">
    <source>
        <dbReference type="ARBA" id="ARBA00004651"/>
    </source>
</evidence>
<comment type="caution">
    <text evidence="9">The sequence shown here is derived from an EMBL/GenBank/DDBJ whole genome shotgun (WGS) entry which is preliminary data.</text>
</comment>
<evidence type="ECO:0000256" key="2">
    <source>
        <dbReference type="ARBA" id="ARBA00022475"/>
    </source>
</evidence>
<feature type="transmembrane region" description="Helical" evidence="8">
    <location>
        <begin position="150"/>
        <end position="172"/>
    </location>
</feature>
<dbReference type="InterPro" id="IPR022791">
    <property type="entry name" value="L-PG_synthase/AglD"/>
</dbReference>
<keyword evidence="9" id="KW-0012">Acyltransferase</keyword>
<feature type="region of interest" description="Disordered" evidence="7">
    <location>
        <begin position="1"/>
        <end position="21"/>
    </location>
</feature>